<dbReference type="CDD" id="cd03230">
    <property type="entry name" value="ABC_DR_subfamily_A"/>
    <property type="match status" value="1"/>
</dbReference>
<dbReference type="PANTHER" id="PTHR42939:SF1">
    <property type="entry name" value="ABC TRANSPORTER ATP-BINDING PROTEIN ALBC-RELATED"/>
    <property type="match status" value="1"/>
</dbReference>
<dbReference type="InterPro" id="IPR027417">
    <property type="entry name" value="P-loop_NTPase"/>
</dbReference>
<dbReference type="RefSeq" id="WP_198768826.1">
    <property type="nucleotide sequence ID" value="NZ_JAEACF010000001.1"/>
</dbReference>
<dbReference type="SMART" id="SM00382">
    <property type="entry name" value="AAA"/>
    <property type="match status" value="1"/>
</dbReference>
<evidence type="ECO:0000313" key="6">
    <source>
        <dbReference type="Proteomes" id="UP001549097"/>
    </source>
</evidence>
<dbReference type="InterPro" id="IPR003593">
    <property type="entry name" value="AAA+_ATPase"/>
</dbReference>
<keyword evidence="6" id="KW-1185">Reference proteome</keyword>
<keyword evidence="3" id="KW-0067">ATP-binding</keyword>
<dbReference type="PROSITE" id="PS50893">
    <property type="entry name" value="ABC_TRANSPORTER_2"/>
    <property type="match status" value="1"/>
</dbReference>
<keyword evidence="2" id="KW-0547">Nucleotide-binding</keyword>
<keyword evidence="1" id="KW-0813">Transport</keyword>
<name>A0ABV2LCZ1_9BACL</name>
<feature type="domain" description="ABC transporter" evidence="4">
    <location>
        <begin position="5"/>
        <end position="227"/>
    </location>
</feature>
<protein>
    <submittedName>
        <fullName evidence="5">ABC-type multidrug transport system ATPase subunit</fullName>
    </submittedName>
</protein>
<evidence type="ECO:0000259" key="4">
    <source>
        <dbReference type="PROSITE" id="PS50893"/>
    </source>
</evidence>
<dbReference type="Gene3D" id="3.40.50.300">
    <property type="entry name" value="P-loop containing nucleotide triphosphate hydrolases"/>
    <property type="match status" value="1"/>
</dbReference>
<dbReference type="EMBL" id="JBEPMP010000001">
    <property type="protein sequence ID" value="MET3726465.1"/>
    <property type="molecule type" value="Genomic_DNA"/>
</dbReference>
<sequence length="291" mass="33140">MDTIVDLQIVSKSFQKKMILDNVSLSIPPNKVTAIVGANGSGKSTLLKMIGGIIKPDSGQILYRNDPPIKIGYVPEQTPVFLPFTPTEYLIHMGTIRGLPIKWLKKRIDSLLEVFHLEDERNTRITHFSKGMKQKVIIMQAMLEESDLLIMDEPLSGLDLKAQNDLEELLISLKKSNISIVLTCHETKLLEEVADQINVIQDCRIIQIDNQQEHSEPLNRLVFELPKAVSIDALKHIITYEKEIDAGRRLIELNVSQKQTNKIVSEFLDRGALIRLLAPLHKRENEFFKQF</sequence>
<evidence type="ECO:0000313" key="5">
    <source>
        <dbReference type="EMBL" id="MET3726465.1"/>
    </source>
</evidence>
<dbReference type="Pfam" id="PF00005">
    <property type="entry name" value="ABC_tran"/>
    <property type="match status" value="1"/>
</dbReference>
<reference evidence="5 6" key="1">
    <citation type="submission" date="2024-06" db="EMBL/GenBank/DDBJ databases">
        <title>Genomic Encyclopedia of Type Strains, Phase IV (KMG-IV): sequencing the most valuable type-strain genomes for metagenomic binning, comparative biology and taxonomic classification.</title>
        <authorList>
            <person name="Goeker M."/>
        </authorList>
    </citation>
    <scope>NUCLEOTIDE SEQUENCE [LARGE SCALE GENOMIC DNA]</scope>
    <source>
        <strain evidence="5 6">DSM 100124</strain>
    </source>
</reference>
<gene>
    <name evidence="5" type="ORF">ABID52_000046</name>
</gene>
<comment type="caution">
    <text evidence="5">The sequence shown here is derived from an EMBL/GenBank/DDBJ whole genome shotgun (WGS) entry which is preliminary data.</text>
</comment>
<dbReference type="PANTHER" id="PTHR42939">
    <property type="entry name" value="ABC TRANSPORTER ATP-BINDING PROTEIN ALBC-RELATED"/>
    <property type="match status" value="1"/>
</dbReference>
<dbReference type="InterPro" id="IPR051782">
    <property type="entry name" value="ABC_Transporter_VariousFunc"/>
</dbReference>
<evidence type="ECO:0000256" key="2">
    <source>
        <dbReference type="ARBA" id="ARBA00022741"/>
    </source>
</evidence>
<proteinExistence type="predicted"/>
<dbReference type="Proteomes" id="UP001549097">
    <property type="component" value="Unassembled WGS sequence"/>
</dbReference>
<dbReference type="InterPro" id="IPR003439">
    <property type="entry name" value="ABC_transporter-like_ATP-bd"/>
</dbReference>
<organism evidence="5 6">
    <name type="scientific">Fictibacillus halophilus</name>
    <dbReference type="NCBI Taxonomy" id="1610490"/>
    <lineage>
        <taxon>Bacteria</taxon>
        <taxon>Bacillati</taxon>
        <taxon>Bacillota</taxon>
        <taxon>Bacilli</taxon>
        <taxon>Bacillales</taxon>
        <taxon>Fictibacillaceae</taxon>
        <taxon>Fictibacillus</taxon>
    </lineage>
</organism>
<evidence type="ECO:0000256" key="1">
    <source>
        <dbReference type="ARBA" id="ARBA00022448"/>
    </source>
</evidence>
<accession>A0ABV2LCZ1</accession>
<evidence type="ECO:0000256" key="3">
    <source>
        <dbReference type="ARBA" id="ARBA00022840"/>
    </source>
</evidence>
<dbReference type="SUPFAM" id="SSF52540">
    <property type="entry name" value="P-loop containing nucleoside triphosphate hydrolases"/>
    <property type="match status" value="1"/>
</dbReference>